<feature type="compositionally biased region" description="Low complexity" evidence="2">
    <location>
        <begin position="62"/>
        <end position="86"/>
    </location>
</feature>
<dbReference type="InterPro" id="IPR029050">
    <property type="entry name" value="Immunoprotect_excell_Ig-like"/>
</dbReference>
<dbReference type="EMBL" id="CP011112">
    <property type="protein sequence ID" value="AKU17236.1"/>
    <property type="molecule type" value="Genomic_DNA"/>
</dbReference>
<feature type="compositionally biased region" description="Low complexity" evidence="2">
    <location>
        <begin position="26"/>
        <end position="55"/>
    </location>
</feature>
<dbReference type="PATRIC" id="fig|571913.6.peg.3560"/>
<evidence type="ECO:0000313" key="5">
    <source>
        <dbReference type="Proteomes" id="UP000066480"/>
    </source>
</evidence>
<evidence type="ECO:0000313" key="4">
    <source>
        <dbReference type="EMBL" id="AKU17236.1"/>
    </source>
</evidence>
<evidence type="ECO:0000256" key="3">
    <source>
        <dbReference type="SAM" id="SignalP"/>
    </source>
</evidence>
<feature type="chain" id="PRO_5039594012" description="DUF4352 domain-containing protein" evidence="3">
    <location>
        <begin position="20"/>
        <end position="230"/>
    </location>
</feature>
<dbReference type="KEGG" id="lmoi:VV02_17550"/>
<name>A0A0K1JKL0_9MICO</name>
<sequence length="230" mass="23833">MRFAVVPVALAAMALAACQDDAPTAVVPTGQPTAPTAAPTAPATQEPTAEPTQAPVTPTEQPSPTSSATYSPPAAGGAGVCSSSSSYEGQPGPAAKPIGSLQTFDKSGTVEITVSKPTIDTKPTSSTYYPGEGMVTAIFPVTMKPTSASYFITSPLKFTLVDDSKRPCKRDTLNYAVPEAQQIQVKSLRQGEALSTKLVFAVPKSADLTKYQVLFTENYPGVANVAWTAS</sequence>
<protein>
    <recommendedName>
        <fullName evidence="6">DUF4352 domain-containing protein</fullName>
    </recommendedName>
</protein>
<evidence type="ECO:0000256" key="2">
    <source>
        <dbReference type="SAM" id="MobiDB-lite"/>
    </source>
</evidence>
<feature type="region of interest" description="Disordered" evidence="2">
    <location>
        <begin position="26"/>
        <end position="101"/>
    </location>
</feature>
<proteinExistence type="predicted"/>
<evidence type="ECO:0008006" key="6">
    <source>
        <dbReference type="Google" id="ProtNLM"/>
    </source>
</evidence>
<dbReference type="Gene3D" id="2.60.40.1240">
    <property type="match status" value="1"/>
</dbReference>
<keyword evidence="1 3" id="KW-0732">Signal</keyword>
<feature type="signal peptide" evidence="3">
    <location>
        <begin position="1"/>
        <end position="19"/>
    </location>
</feature>
<dbReference type="PROSITE" id="PS51257">
    <property type="entry name" value="PROKAR_LIPOPROTEIN"/>
    <property type="match status" value="1"/>
</dbReference>
<gene>
    <name evidence="4" type="ORF">VV02_17550</name>
</gene>
<reference evidence="4 5" key="1">
    <citation type="submission" date="2015-03" db="EMBL/GenBank/DDBJ databases">
        <title>Luteipulveratus halotolerans sp. nov., a novel actinobacterium (Dermacoccaceae) from Sarawak, Malaysia.</title>
        <authorList>
            <person name="Juboi H."/>
            <person name="Basik A."/>
            <person name="Shamsul S.S."/>
            <person name="Arnold P."/>
            <person name="Schmitt E.K."/>
            <person name="Sanglier J.-J."/>
            <person name="Yeo T."/>
        </authorList>
    </citation>
    <scope>NUCLEOTIDE SEQUENCE [LARGE SCALE GENOMIC DNA]</scope>
    <source>
        <strain evidence="4 5">MN07-A0370</strain>
    </source>
</reference>
<organism evidence="4 5">
    <name type="scientific">Luteipulveratus mongoliensis</name>
    <dbReference type="NCBI Taxonomy" id="571913"/>
    <lineage>
        <taxon>Bacteria</taxon>
        <taxon>Bacillati</taxon>
        <taxon>Actinomycetota</taxon>
        <taxon>Actinomycetes</taxon>
        <taxon>Micrococcales</taxon>
        <taxon>Dermacoccaceae</taxon>
        <taxon>Luteipulveratus</taxon>
    </lineage>
</organism>
<accession>A0A0K1JKL0</accession>
<evidence type="ECO:0000256" key="1">
    <source>
        <dbReference type="ARBA" id="ARBA00022729"/>
    </source>
</evidence>
<dbReference type="AlphaFoldDB" id="A0A0K1JKL0"/>
<keyword evidence="5" id="KW-1185">Reference proteome</keyword>
<dbReference type="Proteomes" id="UP000066480">
    <property type="component" value="Chromosome"/>
</dbReference>